<dbReference type="AlphaFoldDB" id="A0A4Q1JWK0"/>
<protein>
    <submittedName>
        <fullName evidence="1">Uncharacterized protein</fullName>
    </submittedName>
</protein>
<proteinExistence type="predicted"/>
<dbReference type="Proteomes" id="UP000289784">
    <property type="component" value="Unassembled WGS sequence"/>
</dbReference>
<reference evidence="1 2" key="1">
    <citation type="submission" date="2019-01" db="EMBL/GenBank/DDBJ databases">
        <title>Pseudoxanthomonas composti sp. nov., isolated from compost.</title>
        <authorList>
            <person name="Yang G."/>
        </authorList>
    </citation>
    <scope>NUCLEOTIDE SEQUENCE [LARGE SCALE GENOMIC DNA]</scope>
    <source>
        <strain evidence="1 2">GSS15</strain>
    </source>
</reference>
<organism evidence="1 2">
    <name type="scientific">Pseudoxanthomonas composti</name>
    <dbReference type="NCBI Taxonomy" id="2137479"/>
    <lineage>
        <taxon>Bacteria</taxon>
        <taxon>Pseudomonadati</taxon>
        <taxon>Pseudomonadota</taxon>
        <taxon>Gammaproteobacteria</taxon>
        <taxon>Lysobacterales</taxon>
        <taxon>Lysobacteraceae</taxon>
        <taxon>Pseudoxanthomonas</taxon>
    </lineage>
</organism>
<keyword evidence="2" id="KW-1185">Reference proteome</keyword>
<evidence type="ECO:0000313" key="1">
    <source>
        <dbReference type="EMBL" id="RXR06681.1"/>
    </source>
</evidence>
<dbReference type="OrthoDB" id="5998057at2"/>
<gene>
    <name evidence="1" type="ORF">EPA99_08040</name>
</gene>
<accession>A0A4Q1JWK0</accession>
<dbReference type="EMBL" id="SAWZ01000003">
    <property type="protein sequence ID" value="RXR06681.1"/>
    <property type="molecule type" value="Genomic_DNA"/>
</dbReference>
<sequence>MTDPTLTKEQFARQVDSLLSGKDVVVVEASQLTSFPWTRLCFERDERLLLRFEGDGARQVLELPYEEFFVDEGHVANSLEEVCLAPGDRILIKKKYPGYQGPIEFQKAG</sequence>
<comment type="caution">
    <text evidence="1">The sequence shown here is derived from an EMBL/GenBank/DDBJ whole genome shotgun (WGS) entry which is preliminary data.</text>
</comment>
<evidence type="ECO:0000313" key="2">
    <source>
        <dbReference type="Proteomes" id="UP000289784"/>
    </source>
</evidence>
<name>A0A4Q1JWK0_9GAMM</name>